<evidence type="ECO:0000313" key="7">
    <source>
        <dbReference type="EMBL" id="MBP1041572.1"/>
    </source>
</evidence>
<keyword evidence="4" id="KW-0572">Peptidoglycan-anchor</keyword>
<evidence type="ECO:0000256" key="2">
    <source>
        <dbReference type="ARBA" id="ARBA00022525"/>
    </source>
</evidence>
<keyword evidence="8" id="KW-1185">Reference proteome</keyword>
<keyword evidence="1" id="KW-0134">Cell wall</keyword>
<evidence type="ECO:0000256" key="4">
    <source>
        <dbReference type="ARBA" id="ARBA00023088"/>
    </source>
</evidence>
<dbReference type="Proteomes" id="UP000674938">
    <property type="component" value="Unassembled WGS sequence"/>
</dbReference>
<dbReference type="AlphaFoldDB" id="A0A940P530"/>
<keyword evidence="5" id="KW-0472">Membrane</keyword>
<proteinExistence type="predicted"/>
<accession>A0A940P530</accession>
<dbReference type="InterPro" id="IPR019931">
    <property type="entry name" value="LPXTG_anchor"/>
</dbReference>
<keyword evidence="5" id="KW-1133">Transmembrane helix</keyword>
<gene>
    <name evidence="7" type="ORF">I6N95_11195</name>
</gene>
<reference evidence="7" key="1">
    <citation type="submission" date="2020-12" db="EMBL/GenBank/DDBJ databases">
        <title>Vagococcus allomyrinae sp. nov. and Enterococcus lavae sp. nov., isolated from the larvae of Allomyrina dichotoma.</title>
        <authorList>
            <person name="Lee S.D."/>
        </authorList>
    </citation>
    <scope>NUCLEOTIDE SEQUENCE</scope>
    <source>
        <strain evidence="7">BWB3-3</strain>
    </source>
</reference>
<evidence type="ECO:0000259" key="6">
    <source>
        <dbReference type="PROSITE" id="PS50847"/>
    </source>
</evidence>
<comment type="caution">
    <text evidence="7">The sequence shown here is derived from an EMBL/GenBank/DDBJ whole genome shotgun (WGS) entry which is preliminary data.</text>
</comment>
<protein>
    <submittedName>
        <fullName evidence="7">LPXTG cell wall anchor domain-containing protein</fullName>
    </submittedName>
</protein>
<dbReference type="NCBIfam" id="TIGR01167">
    <property type="entry name" value="LPXTG_anchor"/>
    <property type="match status" value="1"/>
</dbReference>
<dbReference type="PROSITE" id="PS50847">
    <property type="entry name" value="GRAM_POS_ANCHORING"/>
    <property type="match status" value="1"/>
</dbReference>
<name>A0A940P530_9ENTE</name>
<keyword evidence="5" id="KW-0812">Transmembrane</keyword>
<dbReference type="RefSeq" id="WP_209527631.1">
    <property type="nucleotide sequence ID" value="NZ_JAEEGA010000006.1"/>
</dbReference>
<organism evidence="7 8">
    <name type="scientific">Vagococcus allomyrinae</name>
    <dbReference type="NCBI Taxonomy" id="2794353"/>
    <lineage>
        <taxon>Bacteria</taxon>
        <taxon>Bacillati</taxon>
        <taxon>Bacillota</taxon>
        <taxon>Bacilli</taxon>
        <taxon>Lactobacillales</taxon>
        <taxon>Enterococcaceae</taxon>
        <taxon>Vagococcus</taxon>
    </lineage>
</organism>
<keyword evidence="2" id="KW-0964">Secreted</keyword>
<feature type="transmembrane region" description="Helical" evidence="5">
    <location>
        <begin position="47"/>
        <end position="65"/>
    </location>
</feature>
<evidence type="ECO:0000256" key="3">
    <source>
        <dbReference type="ARBA" id="ARBA00022729"/>
    </source>
</evidence>
<evidence type="ECO:0000256" key="5">
    <source>
        <dbReference type="SAM" id="Phobius"/>
    </source>
</evidence>
<dbReference type="Pfam" id="PF00746">
    <property type="entry name" value="Gram_pos_anchor"/>
    <property type="match status" value="1"/>
</dbReference>
<evidence type="ECO:0000313" key="8">
    <source>
        <dbReference type="Proteomes" id="UP000674938"/>
    </source>
</evidence>
<evidence type="ECO:0000256" key="1">
    <source>
        <dbReference type="ARBA" id="ARBA00022512"/>
    </source>
</evidence>
<feature type="domain" description="Gram-positive cocci surface proteins LPxTG" evidence="6">
    <location>
        <begin position="37"/>
        <end position="70"/>
    </location>
</feature>
<feature type="transmembrane region" description="Helical" evidence="5">
    <location>
        <begin position="7"/>
        <end position="27"/>
    </location>
</feature>
<dbReference type="EMBL" id="JAEEGA010000006">
    <property type="protein sequence ID" value="MBP1041572.1"/>
    <property type="molecule type" value="Genomic_DNA"/>
</dbReference>
<keyword evidence="3" id="KW-0732">Signal</keyword>
<sequence>MRKHVKVIKGFLSGLLVSICLLGVGLVTEASNVGQPLPETGEEIAKTGLVIGGIIIVIVIIIVLIRRRKK</sequence>